<dbReference type="AlphaFoldDB" id="A0AAV5GES8"/>
<feature type="compositionally biased region" description="Basic and acidic residues" evidence="1">
    <location>
        <begin position="92"/>
        <end position="104"/>
    </location>
</feature>
<feature type="region of interest" description="Disordered" evidence="1">
    <location>
        <begin position="75"/>
        <end position="164"/>
    </location>
</feature>
<evidence type="ECO:0000313" key="4">
    <source>
        <dbReference type="EMBL" id="GJN87143.1"/>
    </source>
</evidence>
<evidence type="ECO:0000259" key="3">
    <source>
        <dbReference type="Pfam" id="PF09423"/>
    </source>
</evidence>
<organism evidence="4 5">
    <name type="scientific">Rhodotorula paludigena</name>
    <dbReference type="NCBI Taxonomy" id="86838"/>
    <lineage>
        <taxon>Eukaryota</taxon>
        <taxon>Fungi</taxon>
        <taxon>Dikarya</taxon>
        <taxon>Basidiomycota</taxon>
        <taxon>Pucciniomycotina</taxon>
        <taxon>Microbotryomycetes</taxon>
        <taxon>Sporidiobolales</taxon>
        <taxon>Sporidiobolaceae</taxon>
        <taxon>Rhodotorula</taxon>
    </lineage>
</organism>
<dbReference type="SUPFAM" id="SSF56300">
    <property type="entry name" value="Metallo-dependent phosphatases"/>
    <property type="match status" value="1"/>
</dbReference>
<feature type="domain" description="PhoD-like phosphatase metallophosphatase" evidence="3">
    <location>
        <begin position="398"/>
        <end position="632"/>
    </location>
</feature>
<keyword evidence="2" id="KW-0812">Transmembrane</keyword>
<dbReference type="EMBL" id="BQKY01000001">
    <property type="protein sequence ID" value="GJN87143.1"/>
    <property type="molecule type" value="Genomic_DNA"/>
</dbReference>
<gene>
    <name evidence="4" type="ORF">Rhopal_000088-T1</name>
</gene>
<comment type="caution">
    <text evidence="4">The sequence shown here is derived from an EMBL/GenBank/DDBJ whole genome shotgun (WGS) entry which is preliminary data.</text>
</comment>
<dbReference type="Gene3D" id="3.60.21.70">
    <property type="entry name" value="PhoD-like phosphatase"/>
    <property type="match status" value="1"/>
</dbReference>
<keyword evidence="2" id="KW-1133">Transmembrane helix</keyword>
<keyword evidence="5" id="KW-1185">Reference proteome</keyword>
<dbReference type="PANTHER" id="PTHR43606:SF2">
    <property type="entry name" value="ALKALINE PHOSPHATASE FAMILY PROTEIN (AFU_ORTHOLOGUE AFUA_5G03860)"/>
    <property type="match status" value="1"/>
</dbReference>
<protein>
    <recommendedName>
        <fullName evidence="3">PhoD-like phosphatase metallophosphatase domain-containing protein</fullName>
    </recommendedName>
</protein>
<reference evidence="4 5" key="1">
    <citation type="submission" date="2021-12" db="EMBL/GenBank/DDBJ databases">
        <title>High titer production of polyol ester of fatty acids by Rhodotorula paludigena BS15 towards product separation-free biomass refinery.</title>
        <authorList>
            <person name="Mano J."/>
            <person name="Ono H."/>
            <person name="Tanaka T."/>
            <person name="Naito K."/>
            <person name="Sushida H."/>
            <person name="Ike M."/>
            <person name="Tokuyasu K."/>
            <person name="Kitaoka M."/>
        </authorList>
    </citation>
    <scope>NUCLEOTIDE SEQUENCE [LARGE SCALE GENOMIC DNA]</scope>
    <source>
        <strain evidence="4 5">BS15</strain>
    </source>
</reference>
<evidence type="ECO:0000256" key="1">
    <source>
        <dbReference type="SAM" id="MobiDB-lite"/>
    </source>
</evidence>
<dbReference type="InterPro" id="IPR029052">
    <property type="entry name" value="Metallo-depent_PP-like"/>
</dbReference>
<sequence length="727" mass="80402">MGFARSVGGVSSALFRFAAYAFLLWIPGRFGPYLLPLFFALHTWSTLAVSRTVPRRPSTPAEAALIPKTGDAPSFAEILKEGPPAPKNEGNAVHEQHPHVKPDPDADAAVVPASPAGSLSKRHKKNRKRIANDPLSLTTGAAAAADSDDPDAHLTRRQKLPRNRPLPKATLSQIVNNLVFGTPTPTSRFLNYLSWGVNALVFALAMDAIWTPIFAMDESSLAFARIGAVSHNAVKLTARIPPPSPLVAAAAAGVTPIVAGVVPANNSDPLADDELLAEDEFVGAKVIYRPTKPLGKWTSGPEIHTHEVDDWVATVNVDGLWAATEYEYRLLRPSLETAHHPAFPHSQYFTTFSDPALSAAGPSSEGTHYTFASSSCLKPGFPYTGPWGKSETRGARHFLRVAERVGVRFMLFLGDFIYADVPWHAGNAVEQYYKRYRQTFASPEVKAMAEKIPLINIYDDHEILNDYSANETSPAFGPANKAYRTYVGNANYDAQQPDQNYYDFRVGDSAFFVWDTRRYRSDNALEDTEDKTMLGQEQREAFFDWVSRVNQTVTWKFVVSSVPVMSLWSHGEDTWAAFLSERDAILDVLEHVPNVIVLSGDRHEFAAASLRTTVTEFSTSPFNMFYLPIRTLSQKHHRGATGEDTLLKYIPDGNSKFTTFEVDTRVANRPVVRVRVYVDGAEAWHLDVLGQPLPRALGRGIPVVEDAVGQLGKGLRELLAFIRRSWW</sequence>
<dbReference type="Pfam" id="PF09423">
    <property type="entry name" value="PhoD"/>
    <property type="match status" value="1"/>
</dbReference>
<dbReference type="InterPro" id="IPR018946">
    <property type="entry name" value="PhoD-like_MPP"/>
</dbReference>
<dbReference type="CDD" id="cd07389">
    <property type="entry name" value="MPP_PhoD"/>
    <property type="match status" value="1"/>
</dbReference>
<accession>A0AAV5GES8</accession>
<dbReference type="Proteomes" id="UP001342314">
    <property type="component" value="Unassembled WGS sequence"/>
</dbReference>
<feature type="transmembrane region" description="Helical" evidence="2">
    <location>
        <begin position="7"/>
        <end position="27"/>
    </location>
</feature>
<dbReference type="PANTHER" id="PTHR43606">
    <property type="entry name" value="PHOSPHATASE, PUTATIVE (AFU_ORTHOLOGUE AFUA_6G08710)-RELATED"/>
    <property type="match status" value="1"/>
</dbReference>
<dbReference type="InterPro" id="IPR038607">
    <property type="entry name" value="PhoD-like_sf"/>
</dbReference>
<dbReference type="InterPro" id="IPR052900">
    <property type="entry name" value="Phospholipid_Metab_Enz"/>
</dbReference>
<evidence type="ECO:0000256" key="2">
    <source>
        <dbReference type="SAM" id="Phobius"/>
    </source>
</evidence>
<evidence type="ECO:0000313" key="5">
    <source>
        <dbReference type="Proteomes" id="UP001342314"/>
    </source>
</evidence>
<feature type="compositionally biased region" description="Low complexity" evidence="1">
    <location>
        <begin position="107"/>
        <end position="116"/>
    </location>
</feature>
<feature type="compositionally biased region" description="Basic residues" evidence="1">
    <location>
        <begin position="120"/>
        <end position="129"/>
    </location>
</feature>
<name>A0AAV5GES8_9BASI</name>
<keyword evidence="2" id="KW-0472">Membrane</keyword>
<proteinExistence type="predicted"/>